<comment type="cofactor">
    <cofactor evidence="3">
        <name>pyridoxal 5'-phosphate</name>
        <dbReference type="ChEBI" id="CHEBI:597326"/>
    </cofactor>
</comment>
<dbReference type="InterPro" id="IPR001608">
    <property type="entry name" value="Ala_racemase_N"/>
</dbReference>
<organism evidence="6 7">
    <name type="scientific">Goekera deserti</name>
    <dbReference type="NCBI Taxonomy" id="2497753"/>
    <lineage>
        <taxon>Bacteria</taxon>
        <taxon>Bacillati</taxon>
        <taxon>Actinomycetota</taxon>
        <taxon>Actinomycetes</taxon>
        <taxon>Geodermatophilales</taxon>
        <taxon>Geodermatophilaceae</taxon>
        <taxon>Goekera</taxon>
    </lineage>
</organism>
<dbReference type="HAMAP" id="MF_02087">
    <property type="entry name" value="PLP_homeostasis"/>
    <property type="match status" value="1"/>
</dbReference>
<evidence type="ECO:0000313" key="6">
    <source>
        <dbReference type="EMBL" id="NEL53415.1"/>
    </source>
</evidence>
<keyword evidence="7" id="KW-1185">Reference proteome</keyword>
<dbReference type="AlphaFoldDB" id="A0A7K3WAD4"/>
<dbReference type="PIRSF" id="PIRSF004848">
    <property type="entry name" value="YBL036c_PLPDEIII"/>
    <property type="match status" value="1"/>
</dbReference>
<dbReference type="PANTHER" id="PTHR10146:SF14">
    <property type="entry name" value="PYRIDOXAL PHOSPHATE HOMEOSTASIS PROTEIN"/>
    <property type="match status" value="1"/>
</dbReference>
<accession>A0A7K3WAD4</accession>
<name>A0A7K3WAD4_9ACTN</name>
<evidence type="ECO:0000256" key="2">
    <source>
        <dbReference type="HAMAP-Rule" id="MF_02087"/>
    </source>
</evidence>
<gene>
    <name evidence="6" type="ORF">G1H19_05250</name>
</gene>
<evidence type="ECO:0000256" key="1">
    <source>
        <dbReference type="ARBA" id="ARBA00022898"/>
    </source>
</evidence>
<protein>
    <recommendedName>
        <fullName evidence="2">Pyridoxal phosphate homeostasis protein</fullName>
        <shortName evidence="2">PLP homeostasis protein</shortName>
    </recommendedName>
</protein>
<evidence type="ECO:0000313" key="7">
    <source>
        <dbReference type="Proteomes" id="UP000470470"/>
    </source>
</evidence>
<dbReference type="InterPro" id="IPR011078">
    <property type="entry name" value="PyrdxlP_homeostasis"/>
</dbReference>
<dbReference type="PANTHER" id="PTHR10146">
    <property type="entry name" value="PROLINE SYNTHETASE CO-TRANSCRIBED BACTERIAL HOMOLOG PROTEIN"/>
    <property type="match status" value="1"/>
</dbReference>
<reference evidence="6 7" key="1">
    <citation type="submission" date="2020-02" db="EMBL/GenBank/DDBJ databases">
        <title>The whole genome sequence of CPCC 205119.</title>
        <authorList>
            <person name="Jiang Z."/>
        </authorList>
    </citation>
    <scope>NUCLEOTIDE SEQUENCE [LARGE SCALE GENOMIC DNA]</scope>
    <source>
        <strain evidence="6 7">CPCC 205119</strain>
    </source>
</reference>
<feature type="modified residue" description="N6-(pyridoxal phosphate)lysine" evidence="2 3">
    <location>
        <position position="36"/>
    </location>
</feature>
<dbReference type="PROSITE" id="PS01211">
    <property type="entry name" value="UPF0001"/>
    <property type="match status" value="1"/>
</dbReference>
<dbReference type="CDD" id="cd00635">
    <property type="entry name" value="PLPDE_III_YBL036c_like"/>
    <property type="match status" value="1"/>
</dbReference>
<dbReference type="GO" id="GO:0030170">
    <property type="term" value="F:pyridoxal phosphate binding"/>
    <property type="evidence" value="ECO:0007669"/>
    <property type="project" value="UniProtKB-UniRule"/>
</dbReference>
<dbReference type="Pfam" id="PF01168">
    <property type="entry name" value="Ala_racemase_N"/>
    <property type="match status" value="1"/>
</dbReference>
<feature type="domain" description="Alanine racemase N-terminal" evidence="5">
    <location>
        <begin position="7"/>
        <end position="256"/>
    </location>
</feature>
<sequence>MNPLESNLRSVRQRIDEAARAAGRDPGDVSLLAVSKTWPADDVRALAALGQVDFAENKAQELTAKAAELADLTGTGAGAGCGTGAGAGTGAGEQGQGTGAGTVRWHFVGQLQRNKVNAVVAQRAVVHSVDSARLLDALSRAGERDERPVEVFLQVDLTPGGPDPARGGAPISDTPALADHAAELRGVTFRGLMAVAPRAVDPAAAFGALAELAHRVRTDHPRAIELSAGMSGDLEQAVAAGATMVRVGTAIFGARPLASG</sequence>
<dbReference type="SUPFAM" id="SSF51419">
    <property type="entry name" value="PLP-binding barrel"/>
    <property type="match status" value="1"/>
</dbReference>
<dbReference type="InterPro" id="IPR029066">
    <property type="entry name" value="PLP-binding_barrel"/>
</dbReference>
<proteinExistence type="inferred from homology"/>
<dbReference type="EMBL" id="JAAGWK010000009">
    <property type="protein sequence ID" value="NEL53415.1"/>
    <property type="molecule type" value="Genomic_DNA"/>
</dbReference>
<comment type="caution">
    <text evidence="6">The sequence shown here is derived from an EMBL/GenBank/DDBJ whole genome shotgun (WGS) entry which is preliminary data.</text>
</comment>
<keyword evidence="1 2" id="KW-0663">Pyridoxal phosphate</keyword>
<evidence type="ECO:0000259" key="5">
    <source>
        <dbReference type="Pfam" id="PF01168"/>
    </source>
</evidence>
<evidence type="ECO:0000256" key="4">
    <source>
        <dbReference type="RuleBase" id="RU004514"/>
    </source>
</evidence>
<comment type="function">
    <text evidence="2">Pyridoxal 5'-phosphate (PLP)-binding protein, which is involved in PLP homeostasis.</text>
</comment>
<dbReference type="Gene3D" id="3.20.20.10">
    <property type="entry name" value="Alanine racemase"/>
    <property type="match status" value="1"/>
</dbReference>
<evidence type="ECO:0000256" key="3">
    <source>
        <dbReference type="PIRSR" id="PIRSR004848-1"/>
    </source>
</evidence>
<comment type="similarity">
    <text evidence="2 4">Belongs to the pyridoxal phosphate-binding protein YggS/PROSC family.</text>
</comment>
<dbReference type="Proteomes" id="UP000470470">
    <property type="component" value="Unassembled WGS sequence"/>
</dbReference>
<dbReference type="RefSeq" id="WP_152730670.1">
    <property type="nucleotide sequence ID" value="NZ_JAABOZ010000002.1"/>
</dbReference>